<organism evidence="1 2">
    <name type="scientific">Paenibacillus amylolyticus</name>
    <dbReference type="NCBI Taxonomy" id="1451"/>
    <lineage>
        <taxon>Bacteria</taxon>
        <taxon>Bacillati</taxon>
        <taxon>Bacillota</taxon>
        <taxon>Bacilli</taxon>
        <taxon>Bacillales</taxon>
        <taxon>Paenibacillaceae</taxon>
        <taxon>Paenibacillus</taxon>
    </lineage>
</organism>
<name>A0A5M9WMN3_PAEAM</name>
<dbReference type="RefSeq" id="WP_123062688.1">
    <property type="nucleotide sequence ID" value="NZ_RIAS01000001.1"/>
</dbReference>
<sequence length="180" mass="19798">MKKTLWIIASAAAVILLGTYLIANTLGREQAAQAEESDIPKLVEDISTGRAKPQSASINAATLTVKEADGQKVTYDLPEDKFFLSIAPYVEQTHPCEIHSLTGCQGEMANEQFSVTIHDSEGNTLMKDEVLKSGANGFMDFWVPRDRTYLIRIVHGGKVAETQLSTYKTDQTCITTMQLI</sequence>
<evidence type="ECO:0008006" key="3">
    <source>
        <dbReference type="Google" id="ProtNLM"/>
    </source>
</evidence>
<protein>
    <recommendedName>
        <fullName evidence="3">CueP family metal-binding protein</fullName>
    </recommendedName>
</protein>
<reference evidence="1 2" key="1">
    <citation type="journal article" date="2019" name="J. Ind. Microbiol. Biotechnol.">
        <title>Paenibacillus amylolyticus 27C64 has a diverse set of carbohydrate-active enzymes and complete pectin deconstruction system.</title>
        <authorList>
            <person name="Keggi C."/>
            <person name="Doran-Peterson J."/>
        </authorList>
    </citation>
    <scope>NUCLEOTIDE SEQUENCE [LARGE SCALE GENOMIC DNA]</scope>
    <source>
        <strain evidence="1 2">27C64</strain>
    </source>
</reference>
<dbReference type="Proteomes" id="UP000323664">
    <property type="component" value="Unassembled WGS sequence"/>
</dbReference>
<dbReference type="AlphaFoldDB" id="A0A5M9WMN3"/>
<dbReference type="OrthoDB" id="73040at2"/>
<dbReference type="NCBIfam" id="NF038094">
    <property type="entry name" value="CueP_fam"/>
    <property type="match status" value="1"/>
</dbReference>
<dbReference type="Gene3D" id="2.60.40.3700">
    <property type="match status" value="1"/>
</dbReference>
<dbReference type="EMBL" id="RIAS01000001">
    <property type="protein sequence ID" value="KAA8782834.1"/>
    <property type="molecule type" value="Genomic_DNA"/>
</dbReference>
<dbReference type="Pfam" id="PF21172">
    <property type="entry name" value="CueP"/>
    <property type="match status" value="1"/>
</dbReference>
<comment type="caution">
    <text evidence="1">The sequence shown here is derived from an EMBL/GenBank/DDBJ whole genome shotgun (WGS) entry which is preliminary data.</text>
</comment>
<dbReference type="InterPro" id="IPR047808">
    <property type="entry name" value="CueP-like"/>
</dbReference>
<evidence type="ECO:0000313" key="1">
    <source>
        <dbReference type="EMBL" id="KAA8782834.1"/>
    </source>
</evidence>
<gene>
    <name evidence="1" type="ORF">EC604_03115</name>
</gene>
<proteinExistence type="predicted"/>
<evidence type="ECO:0000313" key="2">
    <source>
        <dbReference type="Proteomes" id="UP000323664"/>
    </source>
</evidence>
<accession>A0A5M9WMN3</accession>